<dbReference type="InterPro" id="IPR010399">
    <property type="entry name" value="Tify_dom"/>
</dbReference>
<comment type="subcellular location">
    <subcellularLocation>
        <location evidence="2">Nucleus</location>
    </subcellularLocation>
</comment>
<dbReference type="AlphaFoldDB" id="A0AAV1VZE1"/>
<keyword evidence="6" id="KW-1185">Reference proteome</keyword>
<dbReference type="PROSITE" id="PS51320">
    <property type="entry name" value="TIFY"/>
    <property type="match status" value="1"/>
</dbReference>
<evidence type="ECO:0000313" key="6">
    <source>
        <dbReference type="Proteomes" id="UP001497480"/>
    </source>
</evidence>
<dbReference type="GO" id="GO:0005634">
    <property type="term" value="C:nucleus"/>
    <property type="evidence" value="ECO:0007669"/>
    <property type="project" value="UniProtKB-SubCell"/>
</dbReference>
<comment type="function">
    <text evidence="2">Repressor of jasmonate responses.</text>
</comment>
<comment type="domain">
    <text evidence="2">The jas domain is required for interaction with COI1.</text>
</comment>
<keyword evidence="3" id="KW-1133">Transmembrane helix</keyword>
<keyword evidence="3" id="KW-0812">Transmembrane</keyword>
<accession>A0AAV1VZE1</accession>
<keyword evidence="2" id="KW-0539">Nucleus</keyword>
<gene>
    <name evidence="5" type="ORF">LLUT_LOCUS3281</name>
</gene>
<dbReference type="PANTHER" id="PTHR33077">
    <property type="entry name" value="PROTEIN TIFY 4A-RELATED-RELATED"/>
    <property type="match status" value="1"/>
</dbReference>
<dbReference type="InterPro" id="IPR040390">
    <property type="entry name" value="TIFY/JAZ"/>
</dbReference>
<comment type="caution">
    <text evidence="5">The sequence shown here is derived from an EMBL/GenBank/DDBJ whole genome shotgun (WGS) entry which is preliminary data.</text>
</comment>
<organism evidence="5 6">
    <name type="scientific">Lupinus luteus</name>
    <name type="common">European yellow lupine</name>
    <dbReference type="NCBI Taxonomy" id="3873"/>
    <lineage>
        <taxon>Eukaryota</taxon>
        <taxon>Viridiplantae</taxon>
        <taxon>Streptophyta</taxon>
        <taxon>Embryophyta</taxon>
        <taxon>Tracheophyta</taxon>
        <taxon>Spermatophyta</taxon>
        <taxon>Magnoliopsida</taxon>
        <taxon>eudicotyledons</taxon>
        <taxon>Gunneridae</taxon>
        <taxon>Pentapetalae</taxon>
        <taxon>rosids</taxon>
        <taxon>fabids</taxon>
        <taxon>Fabales</taxon>
        <taxon>Fabaceae</taxon>
        <taxon>Papilionoideae</taxon>
        <taxon>50 kb inversion clade</taxon>
        <taxon>genistoids sensu lato</taxon>
        <taxon>core genistoids</taxon>
        <taxon>Genisteae</taxon>
        <taxon>Lupinus</taxon>
    </lineage>
</organism>
<dbReference type="SMART" id="SM00979">
    <property type="entry name" value="TIFY"/>
    <property type="match status" value="1"/>
</dbReference>
<dbReference type="Pfam" id="PF06200">
    <property type="entry name" value="tify"/>
    <property type="match status" value="1"/>
</dbReference>
<name>A0AAV1VZE1_LUPLU</name>
<evidence type="ECO:0000256" key="1">
    <source>
        <dbReference type="ARBA" id="ARBA00008614"/>
    </source>
</evidence>
<protein>
    <recommendedName>
        <fullName evidence="2">Protein TIFY</fullName>
    </recommendedName>
    <alternativeName>
        <fullName evidence="2">Jasmonate ZIM domain-containing protein</fullName>
    </alternativeName>
</protein>
<proteinExistence type="inferred from homology"/>
<comment type="similarity">
    <text evidence="1 2">Belongs to the TIFY/JAZ family.</text>
</comment>
<dbReference type="GO" id="GO:0009611">
    <property type="term" value="P:response to wounding"/>
    <property type="evidence" value="ECO:0007669"/>
    <property type="project" value="UniProtKB-UniRule"/>
</dbReference>
<dbReference type="GO" id="GO:0031347">
    <property type="term" value="P:regulation of defense response"/>
    <property type="evidence" value="ECO:0007669"/>
    <property type="project" value="UniProtKB-UniRule"/>
</dbReference>
<reference evidence="5 6" key="1">
    <citation type="submission" date="2024-03" db="EMBL/GenBank/DDBJ databases">
        <authorList>
            <person name="Martinez-Hernandez J."/>
        </authorList>
    </citation>
    <scope>NUCLEOTIDE SEQUENCE [LARGE SCALE GENOMIC DNA]</scope>
</reference>
<dbReference type="EMBL" id="CAXHTB010000002">
    <property type="protein sequence ID" value="CAL0302221.1"/>
    <property type="molecule type" value="Genomic_DNA"/>
</dbReference>
<evidence type="ECO:0000313" key="5">
    <source>
        <dbReference type="EMBL" id="CAL0302221.1"/>
    </source>
</evidence>
<keyword evidence="3" id="KW-0472">Membrane</keyword>
<evidence type="ECO:0000259" key="4">
    <source>
        <dbReference type="PROSITE" id="PS51320"/>
    </source>
</evidence>
<dbReference type="PANTHER" id="PTHR33077:SF52">
    <property type="entry name" value="PROTEIN TIFY 11D"/>
    <property type="match status" value="1"/>
</dbReference>
<evidence type="ECO:0000256" key="3">
    <source>
        <dbReference type="SAM" id="Phobius"/>
    </source>
</evidence>
<sequence>MSTFSYSDGARKSKFTHTCNLLSQFLKDKRTKMESKATTSTMDLLTNVQSSRQNASTLELLPSFMENPCINDSNIRLFTPETPQLTIFYAGKVLVMNAFPAKKATEVIELAINLASNQSCNNKNSPCATIASENLNIIKVPQTNTTQLHQGFCSNMRIPRRGSLLKFLEKRKERYEFVTLILVCFRRKENYFFFSVFNNIIIFLIILFSIHFLTLFHYYIFSLYDSEYIIDKLVLK</sequence>
<dbReference type="GO" id="GO:2000022">
    <property type="term" value="P:regulation of jasmonic acid mediated signaling pathway"/>
    <property type="evidence" value="ECO:0007669"/>
    <property type="project" value="UniProtKB-UniRule"/>
</dbReference>
<keyword evidence="2" id="KW-1184">Jasmonic acid signaling pathway</keyword>
<feature type="domain" description="Tify" evidence="4">
    <location>
        <begin position="78"/>
        <end position="113"/>
    </location>
</feature>
<dbReference type="Proteomes" id="UP001497480">
    <property type="component" value="Unassembled WGS sequence"/>
</dbReference>
<feature type="transmembrane region" description="Helical" evidence="3">
    <location>
        <begin position="196"/>
        <end position="220"/>
    </location>
</feature>
<evidence type="ECO:0000256" key="2">
    <source>
        <dbReference type="RuleBase" id="RU369065"/>
    </source>
</evidence>